<feature type="domain" description="RNA polymerase sigma factor 70 region 4 type 2" evidence="6">
    <location>
        <begin position="138"/>
        <end position="189"/>
    </location>
</feature>
<protein>
    <submittedName>
        <fullName evidence="7">RNA polymerase sigma factor SigW</fullName>
    </submittedName>
</protein>
<dbReference type="PANTHER" id="PTHR43133">
    <property type="entry name" value="RNA POLYMERASE ECF-TYPE SIGMA FACTO"/>
    <property type="match status" value="1"/>
</dbReference>
<sequence>MNKNLSDRALEDYELVCKAVEGNDQLAYATLMERYKDSIYHTMFKMVHNHDDAEDLTIEAFGKAFRKLATYTPSYAFSTWLFKIATNNGIDFLRKKRLKLLSIDDSLEKDGAQDFSNNLKSTALDPEERYIRQQRKLIMRDLLNKLSDKYRIMIELRFFEELSYQEISEQLNLPIGTVKAQLFRAKELLYDVLSKSKAGNSL</sequence>
<evidence type="ECO:0000259" key="6">
    <source>
        <dbReference type="Pfam" id="PF08281"/>
    </source>
</evidence>
<dbReference type="InterPro" id="IPR013249">
    <property type="entry name" value="RNA_pol_sigma70_r4_t2"/>
</dbReference>
<dbReference type="Gene3D" id="1.10.1740.10">
    <property type="match status" value="1"/>
</dbReference>
<dbReference type="InterPro" id="IPR013324">
    <property type="entry name" value="RNA_pol_sigma_r3/r4-like"/>
</dbReference>
<dbReference type="InterPro" id="IPR014284">
    <property type="entry name" value="RNA_pol_sigma-70_dom"/>
</dbReference>
<evidence type="ECO:0000256" key="4">
    <source>
        <dbReference type="ARBA" id="ARBA00023163"/>
    </source>
</evidence>
<dbReference type="GO" id="GO:0006352">
    <property type="term" value="P:DNA-templated transcription initiation"/>
    <property type="evidence" value="ECO:0007669"/>
    <property type="project" value="InterPro"/>
</dbReference>
<dbReference type="CDD" id="cd06171">
    <property type="entry name" value="Sigma70_r4"/>
    <property type="match status" value="1"/>
</dbReference>
<dbReference type="InterPro" id="IPR007627">
    <property type="entry name" value="RNA_pol_sigma70_r2"/>
</dbReference>
<keyword evidence="2" id="KW-0805">Transcription regulation</keyword>
<evidence type="ECO:0000256" key="2">
    <source>
        <dbReference type="ARBA" id="ARBA00023015"/>
    </source>
</evidence>
<dbReference type="Gene3D" id="1.10.10.10">
    <property type="entry name" value="Winged helix-like DNA-binding domain superfamily/Winged helix DNA-binding domain"/>
    <property type="match status" value="1"/>
</dbReference>
<name>A0A6S6U418_9BACT</name>
<accession>A0A6S6U418</accession>
<evidence type="ECO:0000256" key="3">
    <source>
        <dbReference type="ARBA" id="ARBA00023082"/>
    </source>
</evidence>
<comment type="similarity">
    <text evidence="1">Belongs to the sigma-70 factor family. ECF subfamily.</text>
</comment>
<dbReference type="SUPFAM" id="SSF88659">
    <property type="entry name" value="Sigma3 and sigma4 domains of RNA polymerase sigma factors"/>
    <property type="match status" value="1"/>
</dbReference>
<evidence type="ECO:0000259" key="5">
    <source>
        <dbReference type="Pfam" id="PF04542"/>
    </source>
</evidence>
<feature type="domain" description="RNA polymerase sigma-70 region 2" evidence="5">
    <location>
        <begin position="31"/>
        <end position="97"/>
    </location>
</feature>
<dbReference type="GO" id="GO:0016987">
    <property type="term" value="F:sigma factor activity"/>
    <property type="evidence" value="ECO:0007669"/>
    <property type="project" value="UniProtKB-KW"/>
</dbReference>
<dbReference type="PANTHER" id="PTHR43133:SF51">
    <property type="entry name" value="RNA POLYMERASE SIGMA FACTOR"/>
    <property type="match status" value="1"/>
</dbReference>
<organism evidence="7">
    <name type="scientific">uncultured Aureispira sp</name>
    <dbReference type="NCBI Taxonomy" id="1331704"/>
    <lineage>
        <taxon>Bacteria</taxon>
        <taxon>Pseudomonadati</taxon>
        <taxon>Bacteroidota</taxon>
        <taxon>Saprospiria</taxon>
        <taxon>Saprospirales</taxon>
        <taxon>Saprospiraceae</taxon>
        <taxon>Aureispira</taxon>
        <taxon>environmental samples</taxon>
    </lineage>
</organism>
<reference evidence="7" key="1">
    <citation type="submission" date="2020-01" db="EMBL/GenBank/DDBJ databases">
        <authorList>
            <person name="Meier V. D."/>
            <person name="Meier V D."/>
        </authorList>
    </citation>
    <scope>NUCLEOTIDE SEQUENCE</scope>
    <source>
        <strain evidence="7">HLG_WM_MAG_10</strain>
    </source>
</reference>
<dbReference type="InterPro" id="IPR039425">
    <property type="entry name" value="RNA_pol_sigma-70-like"/>
</dbReference>
<gene>
    <name evidence="7" type="ORF">HELGO_WM20785</name>
</gene>
<dbReference type="AlphaFoldDB" id="A0A6S6U418"/>
<dbReference type="EMBL" id="CACVAQ010000382">
    <property type="protein sequence ID" value="CAA6826445.1"/>
    <property type="molecule type" value="Genomic_DNA"/>
</dbReference>
<keyword evidence="4" id="KW-0804">Transcription</keyword>
<dbReference type="Pfam" id="PF08281">
    <property type="entry name" value="Sigma70_r4_2"/>
    <property type="match status" value="1"/>
</dbReference>
<dbReference type="NCBIfam" id="TIGR02937">
    <property type="entry name" value="sigma70-ECF"/>
    <property type="match status" value="1"/>
</dbReference>
<keyword evidence="3" id="KW-0731">Sigma factor</keyword>
<dbReference type="SUPFAM" id="SSF88946">
    <property type="entry name" value="Sigma2 domain of RNA polymerase sigma factors"/>
    <property type="match status" value="1"/>
</dbReference>
<dbReference type="Pfam" id="PF04542">
    <property type="entry name" value="Sigma70_r2"/>
    <property type="match status" value="1"/>
</dbReference>
<dbReference type="InterPro" id="IPR013325">
    <property type="entry name" value="RNA_pol_sigma_r2"/>
</dbReference>
<dbReference type="GO" id="GO:0003677">
    <property type="term" value="F:DNA binding"/>
    <property type="evidence" value="ECO:0007669"/>
    <property type="project" value="InterPro"/>
</dbReference>
<evidence type="ECO:0000313" key="7">
    <source>
        <dbReference type="EMBL" id="CAA6826445.1"/>
    </source>
</evidence>
<proteinExistence type="inferred from homology"/>
<dbReference type="InterPro" id="IPR036388">
    <property type="entry name" value="WH-like_DNA-bd_sf"/>
</dbReference>
<evidence type="ECO:0000256" key="1">
    <source>
        <dbReference type="ARBA" id="ARBA00010641"/>
    </source>
</evidence>